<protein>
    <submittedName>
        <fullName evidence="1">Uncharacterized protein</fullName>
    </submittedName>
</protein>
<sequence>MNHVQATGTFIKVNEHIFRTAAELRFGNGSGKKIKLTMLNPGGSRLSDEEEWTNLLCQDGSPVTGTIALDQTMKAVCEIMYQALPGYEGVVRIENLFNLRCGNLDKALKLYSELKNKGSYIKVIETDLHSMSAGTYVCNWVGWSLKEHSLLNKRKREVFDLLSVEKSGIPRIGKHRNDNVDSIHMWHVRPQLKVQAEAYKTFIVPLLQRSLI</sequence>
<keyword evidence="2" id="KW-1185">Reference proteome</keyword>
<reference evidence="1 2" key="1">
    <citation type="submission" date="2021-07" db="EMBL/GenBank/DDBJ databases">
        <title>Paenibacillus radiodurans sp. nov., isolated from the southeastern edge of Tengger Desert.</title>
        <authorList>
            <person name="Zhang G."/>
        </authorList>
    </citation>
    <scope>NUCLEOTIDE SEQUENCE [LARGE SCALE GENOMIC DNA]</scope>
    <source>
        <strain evidence="1 2">CCM 7311</strain>
    </source>
</reference>
<evidence type="ECO:0000313" key="1">
    <source>
        <dbReference type="EMBL" id="MBW7455786.1"/>
    </source>
</evidence>
<dbReference type="RefSeq" id="WP_210044742.1">
    <property type="nucleotide sequence ID" value="NZ_JBHLVU010000077.1"/>
</dbReference>
<proteinExistence type="predicted"/>
<dbReference type="EMBL" id="JAHZIK010000433">
    <property type="protein sequence ID" value="MBW7455786.1"/>
    <property type="molecule type" value="Genomic_DNA"/>
</dbReference>
<name>A0ABS7C4H7_9BACL</name>
<accession>A0ABS7C4H7</accession>
<organism evidence="1 2">
    <name type="scientific">Paenibacillus sepulcri</name>
    <dbReference type="NCBI Taxonomy" id="359917"/>
    <lineage>
        <taxon>Bacteria</taxon>
        <taxon>Bacillati</taxon>
        <taxon>Bacillota</taxon>
        <taxon>Bacilli</taxon>
        <taxon>Bacillales</taxon>
        <taxon>Paenibacillaceae</taxon>
        <taxon>Paenibacillus</taxon>
    </lineage>
</organism>
<dbReference type="Proteomes" id="UP001519887">
    <property type="component" value="Unassembled WGS sequence"/>
</dbReference>
<comment type="caution">
    <text evidence="1">The sequence shown here is derived from an EMBL/GenBank/DDBJ whole genome shotgun (WGS) entry which is preliminary data.</text>
</comment>
<gene>
    <name evidence="1" type="ORF">K0U00_17300</name>
</gene>
<evidence type="ECO:0000313" key="2">
    <source>
        <dbReference type="Proteomes" id="UP001519887"/>
    </source>
</evidence>